<comment type="caution">
    <text evidence="1">The sequence shown here is derived from an EMBL/GenBank/DDBJ whole genome shotgun (WGS) entry which is preliminary data.</text>
</comment>
<name>A0A7X0VQ12_9CLOT</name>
<proteinExistence type="predicted"/>
<sequence length="324" mass="37992">MNKIILDANQRKKSGGFVLNLNNIESIENLHLNLTNIIEECKEEISKQNFNSAKDLLNLSLKLSDYGDEEVNNIKLKYYFENISYKYENNKKADINVCMDLLLDIKMFFSIVHSQHRLNNPETEIMINNLNKVKESILIEELLEKEIGNYEDYGSIKKIEELEEFSKEYSLKEIEELKVAYVSKINETIISLKDKPSDLAISSIKKILENKYPTDYLVSEEFLNIIIKDNYKNIENYNALLEFTDKAYLVYRFNISSSLEEKIKVLYSNLIPNYIELPIILKEYVVNQLIVIKEQYFIVSEFFEVLNNIIKKVNMENKSNAIPI</sequence>
<organism evidence="1 2">
    <name type="scientific">Clostridium gasigenes</name>
    <dbReference type="NCBI Taxonomy" id="94869"/>
    <lineage>
        <taxon>Bacteria</taxon>
        <taxon>Bacillati</taxon>
        <taxon>Bacillota</taxon>
        <taxon>Clostridia</taxon>
        <taxon>Eubacteriales</taxon>
        <taxon>Clostridiaceae</taxon>
        <taxon>Clostridium</taxon>
    </lineage>
</organism>
<dbReference type="RefSeq" id="WP_185163314.1">
    <property type="nucleotide sequence ID" value="NZ_JACKWY010000001.1"/>
</dbReference>
<dbReference type="AlphaFoldDB" id="A0A7X0VQ12"/>
<dbReference type="Proteomes" id="UP000585258">
    <property type="component" value="Unassembled WGS sequence"/>
</dbReference>
<dbReference type="EMBL" id="JACKWY010000001">
    <property type="protein sequence ID" value="MBB6713508.1"/>
    <property type="molecule type" value="Genomic_DNA"/>
</dbReference>
<protein>
    <submittedName>
        <fullName evidence="1">Uncharacterized protein</fullName>
    </submittedName>
</protein>
<reference evidence="1 2" key="1">
    <citation type="submission" date="2020-08" db="EMBL/GenBank/DDBJ databases">
        <title>Clostridia isolated from Swiss meat.</title>
        <authorList>
            <person name="Wambui J."/>
            <person name="Stevens M.J.A."/>
            <person name="Stephan R."/>
        </authorList>
    </citation>
    <scope>NUCLEOTIDE SEQUENCE [LARGE SCALE GENOMIC DNA]</scope>
    <source>
        <strain evidence="1 2">CM001</strain>
    </source>
</reference>
<evidence type="ECO:0000313" key="1">
    <source>
        <dbReference type="EMBL" id="MBB6713508.1"/>
    </source>
</evidence>
<accession>A0A7X0VQ12</accession>
<evidence type="ECO:0000313" key="2">
    <source>
        <dbReference type="Proteomes" id="UP000585258"/>
    </source>
</evidence>
<gene>
    <name evidence="1" type="ORF">H7E68_02010</name>
</gene>